<evidence type="ECO:0000256" key="2">
    <source>
        <dbReference type="ARBA" id="ARBA00023015"/>
    </source>
</evidence>
<evidence type="ECO:0000259" key="5">
    <source>
        <dbReference type="PROSITE" id="PS50931"/>
    </source>
</evidence>
<dbReference type="Gene3D" id="3.40.190.10">
    <property type="entry name" value="Periplasmic binding protein-like II"/>
    <property type="match status" value="2"/>
</dbReference>
<accession>A0A939KM17</accession>
<evidence type="ECO:0000256" key="4">
    <source>
        <dbReference type="ARBA" id="ARBA00023163"/>
    </source>
</evidence>
<dbReference type="InterPro" id="IPR036390">
    <property type="entry name" value="WH_DNA-bd_sf"/>
</dbReference>
<organism evidence="6 7">
    <name type="scientific">Arthrobacter cavernae</name>
    <dbReference type="NCBI Taxonomy" id="2817681"/>
    <lineage>
        <taxon>Bacteria</taxon>
        <taxon>Bacillati</taxon>
        <taxon>Actinomycetota</taxon>
        <taxon>Actinomycetes</taxon>
        <taxon>Micrococcales</taxon>
        <taxon>Micrococcaceae</taxon>
        <taxon>Arthrobacter</taxon>
    </lineage>
</organism>
<dbReference type="SUPFAM" id="SSF53850">
    <property type="entry name" value="Periplasmic binding protein-like II"/>
    <property type="match status" value="1"/>
</dbReference>
<keyword evidence="3" id="KW-0238">DNA-binding</keyword>
<evidence type="ECO:0000313" key="7">
    <source>
        <dbReference type="Proteomes" id="UP000664164"/>
    </source>
</evidence>
<dbReference type="Pfam" id="PF00126">
    <property type="entry name" value="HTH_1"/>
    <property type="match status" value="1"/>
</dbReference>
<dbReference type="GO" id="GO:0000976">
    <property type="term" value="F:transcription cis-regulatory region binding"/>
    <property type="evidence" value="ECO:0007669"/>
    <property type="project" value="TreeGrafter"/>
</dbReference>
<dbReference type="PROSITE" id="PS50931">
    <property type="entry name" value="HTH_LYSR"/>
    <property type="match status" value="1"/>
</dbReference>
<keyword evidence="2" id="KW-0805">Transcription regulation</keyword>
<dbReference type="EMBL" id="JAFNLL010000013">
    <property type="protein sequence ID" value="MBO1267751.1"/>
    <property type="molecule type" value="Genomic_DNA"/>
</dbReference>
<comment type="similarity">
    <text evidence="1">Belongs to the LysR transcriptional regulatory family.</text>
</comment>
<keyword evidence="7" id="KW-1185">Reference proteome</keyword>
<dbReference type="GO" id="GO:0003700">
    <property type="term" value="F:DNA-binding transcription factor activity"/>
    <property type="evidence" value="ECO:0007669"/>
    <property type="project" value="InterPro"/>
</dbReference>
<proteinExistence type="inferred from homology"/>
<dbReference type="Gene3D" id="1.10.10.10">
    <property type="entry name" value="Winged helix-like DNA-binding domain superfamily/Winged helix DNA-binding domain"/>
    <property type="match status" value="1"/>
</dbReference>
<dbReference type="AlphaFoldDB" id="A0A939KM17"/>
<sequence>MDEVSGRSPGMEHWIQMSSLALLVGIADHGSLSAGARSVGMAQSNATRAVKTLERRLGYPLLSRATTGSKLTQEGALTVEWAREALQSLNTLWTGAQALAAPADREFTFAASMTVAEHLAPIWIGRLHEADPRIKTRLQVMNSREVIAAVQNRDVALGFVETPDVPPQLSSATVWTDELVLIAPPGHPWATRREPVTLQELAATHLLEREAGSGTRAFLDERVGAARATPIVEFNSNSAICQSVSAGMGPAVLSRLAVEGSLRMGSFTEVPLREGNLARNLQAIWSGPAPSEGPAAMLLGICAQARTGL</sequence>
<reference evidence="6" key="1">
    <citation type="submission" date="2021-03" db="EMBL/GenBank/DDBJ databases">
        <title>A new species, PO-11, isolated from a karst cave deposit.</title>
        <authorList>
            <person name="Zhaoxiaoyong W."/>
        </authorList>
    </citation>
    <scope>NUCLEOTIDE SEQUENCE</scope>
    <source>
        <strain evidence="6">PO-11</strain>
    </source>
</reference>
<dbReference type="PANTHER" id="PTHR30126:SF39">
    <property type="entry name" value="HTH-TYPE TRANSCRIPTIONAL REGULATOR CYSL"/>
    <property type="match status" value="1"/>
</dbReference>
<dbReference type="PANTHER" id="PTHR30126">
    <property type="entry name" value="HTH-TYPE TRANSCRIPTIONAL REGULATOR"/>
    <property type="match status" value="1"/>
</dbReference>
<dbReference type="InterPro" id="IPR005119">
    <property type="entry name" value="LysR_subst-bd"/>
</dbReference>
<dbReference type="Proteomes" id="UP000664164">
    <property type="component" value="Unassembled WGS sequence"/>
</dbReference>
<feature type="domain" description="HTH lysR-type" evidence="5">
    <location>
        <begin position="15"/>
        <end position="72"/>
    </location>
</feature>
<dbReference type="InterPro" id="IPR036388">
    <property type="entry name" value="WH-like_DNA-bd_sf"/>
</dbReference>
<protein>
    <submittedName>
        <fullName evidence="6">LysR family transcriptional regulator</fullName>
    </submittedName>
</protein>
<dbReference type="InterPro" id="IPR000847">
    <property type="entry name" value="LysR_HTH_N"/>
</dbReference>
<name>A0A939KM17_9MICC</name>
<evidence type="ECO:0000256" key="3">
    <source>
        <dbReference type="ARBA" id="ARBA00023125"/>
    </source>
</evidence>
<evidence type="ECO:0000256" key="1">
    <source>
        <dbReference type="ARBA" id="ARBA00009437"/>
    </source>
</evidence>
<evidence type="ECO:0000313" key="6">
    <source>
        <dbReference type="EMBL" id="MBO1267751.1"/>
    </source>
</evidence>
<gene>
    <name evidence="6" type="ORF">J1902_07100</name>
</gene>
<comment type="caution">
    <text evidence="6">The sequence shown here is derived from an EMBL/GenBank/DDBJ whole genome shotgun (WGS) entry which is preliminary data.</text>
</comment>
<dbReference type="Pfam" id="PF03466">
    <property type="entry name" value="LysR_substrate"/>
    <property type="match status" value="1"/>
</dbReference>
<dbReference type="SUPFAM" id="SSF46785">
    <property type="entry name" value="Winged helix' DNA-binding domain"/>
    <property type="match status" value="1"/>
</dbReference>
<keyword evidence="4" id="KW-0804">Transcription</keyword>